<dbReference type="PANTHER" id="PTHR22916">
    <property type="entry name" value="GLYCOSYLTRANSFERASE"/>
    <property type="match status" value="1"/>
</dbReference>
<dbReference type="CDD" id="cd00761">
    <property type="entry name" value="Glyco_tranf_GTA_type"/>
    <property type="match status" value="1"/>
</dbReference>
<dbReference type="EMBL" id="ACFT01000004">
    <property type="protein sequence ID" value="EEF16043.1"/>
    <property type="molecule type" value="Genomic_DNA"/>
</dbReference>
<dbReference type="SUPFAM" id="SSF53448">
    <property type="entry name" value="Nucleotide-diphospho-sugar transferases"/>
    <property type="match status" value="1"/>
</dbReference>
<name>A0ABM9XIP5_9PAST</name>
<organism evidence="2 3">
    <name type="scientific">Actinobacillus minor 202</name>
    <dbReference type="NCBI Taxonomy" id="591023"/>
    <lineage>
        <taxon>Bacteria</taxon>
        <taxon>Pseudomonadati</taxon>
        <taxon>Pseudomonadota</taxon>
        <taxon>Gammaproteobacteria</taxon>
        <taxon>Pasteurellales</taxon>
        <taxon>Pasteurellaceae</taxon>
        <taxon>Actinobacillus</taxon>
    </lineage>
</organism>
<comment type="caution">
    <text evidence="2">The sequence shown here is derived from an EMBL/GenBank/DDBJ whole genome shotgun (WGS) entry which is preliminary data.</text>
</comment>
<dbReference type="InterPro" id="IPR029044">
    <property type="entry name" value="Nucleotide-diphossugar_trans"/>
</dbReference>
<gene>
    <name evidence="2" type="ORF">AM202_0154</name>
</gene>
<accession>A0ABM9XIP5</accession>
<dbReference type="InterPro" id="IPR001173">
    <property type="entry name" value="Glyco_trans_2-like"/>
</dbReference>
<feature type="domain" description="Glycosyltransferase 2-like" evidence="1">
    <location>
        <begin position="4"/>
        <end position="137"/>
    </location>
</feature>
<dbReference type="PANTHER" id="PTHR22916:SF3">
    <property type="entry name" value="UDP-GLCNAC:BETAGAL BETA-1,3-N-ACETYLGLUCOSAMINYLTRANSFERASE-LIKE PROTEIN 1"/>
    <property type="match status" value="1"/>
</dbReference>
<sequence length="288" mass="33544">MLISIVITLYNRADKVVKALESVLSQTYSQYEIVIVDDGSSDSPEIILAPYLKQNNIKYIKQENMGAAGAKNRGAKEATGEFIFFLDSDDWLEDEFVLEKIATELADNIDFLTFNQIRVITDQGQKINTYQPESDLHTEILRYPLNYAACPPYIFRRHLFLEVGGFDLQFKWGDALLFWRRFLPRAKVKICDGIGYVYDQRGEDSVSRKKDARYLENVFITLNASYLALRKILIEKGFNKEWELVLLGVALKKKDWRAFLTYFFRLFSNNFTKIPTALYYLISKRIKK</sequence>
<keyword evidence="3" id="KW-1185">Reference proteome</keyword>
<protein>
    <submittedName>
        <fullName evidence="2">Glycosyltransferase family 2 protein</fullName>
    </submittedName>
</protein>
<reference evidence="2 3" key="1">
    <citation type="journal article" date="2010" name="Vet. Microbiol.">
        <title>Production of haemolysins by strains of the Actinobacillus minor/porcitonsillarum complex.</title>
        <authorList>
            <person name="Arya G."/>
            <person name="Niven D.F."/>
        </authorList>
    </citation>
    <scope>NUCLEOTIDE SEQUENCE [LARGE SCALE GENOMIC DNA]</scope>
    <source>
        <strain evidence="3">strain 202</strain>
    </source>
</reference>
<dbReference type="Pfam" id="PF00535">
    <property type="entry name" value="Glycos_transf_2"/>
    <property type="match status" value="1"/>
</dbReference>
<evidence type="ECO:0000259" key="1">
    <source>
        <dbReference type="Pfam" id="PF00535"/>
    </source>
</evidence>
<dbReference type="RefSeq" id="WP_005817865.1">
    <property type="nucleotide sequence ID" value="NZ_ACFT01000004.1"/>
</dbReference>
<evidence type="ECO:0000313" key="2">
    <source>
        <dbReference type="EMBL" id="EEF16043.1"/>
    </source>
</evidence>
<evidence type="ECO:0000313" key="3">
    <source>
        <dbReference type="Proteomes" id="UP000003394"/>
    </source>
</evidence>
<dbReference type="Proteomes" id="UP000003394">
    <property type="component" value="Unassembled WGS sequence"/>
</dbReference>
<dbReference type="Gene3D" id="3.90.550.10">
    <property type="entry name" value="Spore Coat Polysaccharide Biosynthesis Protein SpsA, Chain A"/>
    <property type="match status" value="1"/>
</dbReference>
<proteinExistence type="predicted"/>